<dbReference type="Proteomes" id="UP001054945">
    <property type="component" value="Unassembled WGS sequence"/>
</dbReference>
<keyword evidence="2" id="KW-1185">Reference proteome</keyword>
<sequence>MANGHNSIIPNPCTTNLVTGRETYCLSPHYIERRPPVPLEVKGVFACFNALELELEGGCPDVEDDNESSLFGWVMKSVLAFSLMVFF</sequence>
<name>A0AAV4QVF6_CAEEX</name>
<evidence type="ECO:0000313" key="2">
    <source>
        <dbReference type="Proteomes" id="UP001054945"/>
    </source>
</evidence>
<dbReference type="EMBL" id="BPLR01006764">
    <property type="protein sequence ID" value="GIY12264.1"/>
    <property type="molecule type" value="Genomic_DNA"/>
</dbReference>
<evidence type="ECO:0000313" key="1">
    <source>
        <dbReference type="EMBL" id="GIY12264.1"/>
    </source>
</evidence>
<gene>
    <name evidence="1" type="ORF">CEXT_59631</name>
</gene>
<organism evidence="1 2">
    <name type="scientific">Caerostris extrusa</name>
    <name type="common">Bark spider</name>
    <name type="synonym">Caerostris bankana</name>
    <dbReference type="NCBI Taxonomy" id="172846"/>
    <lineage>
        <taxon>Eukaryota</taxon>
        <taxon>Metazoa</taxon>
        <taxon>Ecdysozoa</taxon>
        <taxon>Arthropoda</taxon>
        <taxon>Chelicerata</taxon>
        <taxon>Arachnida</taxon>
        <taxon>Araneae</taxon>
        <taxon>Araneomorphae</taxon>
        <taxon>Entelegynae</taxon>
        <taxon>Araneoidea</taxon>
        <taxon>Araneidae</taxon>
        <taxon>Caerostris</taxon>
    </lineage>
</organism>
<proteinExistence type="predicted"/>
<reference evidence="1 2" key="1">
    <citation type="submission" date="2021-06" db="EMBL/GenBank/DDBJ databases">
        <title>Caerostris extrusa draft genome.</title>
        <authorList>
            <person name="Kono N."/>
            <person name="Arakawa K."/>
        </authorList>
    </citation>
    <scope>NUCLEOTIDE SEQUENCE [LARGE SCALE GENOMIC DNA]</scope>
</reference>
<dbReference type="AlphaFoldDB" id="A0AAV4QVF6"/>
<protein>
    <submittedName>
        <fullName evidence="1">Uncharacterized protein</fullName>
    </submittedName>
</protein>
<accession>A0AAV4QVF6</accession>
<comment type="caution">
    <text evidence="1">The sequence shown here is derived from an EMBL/GenBank/DDBJ whole genome shotgun (WGS) entry which is preliminary data.</text>
</comment>